<organism evidence="1 2">
    <name type="scientific">Candidatus Mediterraneibacter faecavium</name>
    <dbReference type="NCBI Taxonomy" id="2838668"/>
    <lineage>
        <taxon>Bacteria</taxon>
        <taxon>Bacillati</taxon>
        <taxon>Bacillota</taxon>
        <taxon>Clostridia</taxon>
        <taxon>Lachnospirales</taxon>
        <taxon>Lachnospiraceae</taxon>
        <taxon>Mediterraneibacter</taxon>
    </lineage>
</organism>
<reference evidence="1" key="1">
    <citation type="journal article" date="2021" name="PeerJ">
        <title>Extensive microbial diversity within the chicken gut microbiome revealed by metagenomics and culture.</title>
        <authorList>
            <person name="Gilroy R."/>
            <person name="Ravi A."/>
            <person name="Getino M."/>
            <person name="Pursley I."/>
            <person name="Horton D.L."/>
            <person name="Alikhan N.F."/>
            <person name="Baker D."/>
            <person name="Gharbi K."/>
            <person name="Hall N."/>
            <person name="Watson M."/>
            <person name="Adriaenssens E.M."/>
            <person name="Foster-Nyarko E."/>
            <person name="Jarju S."/>
            <person name="Secka A."/>
            <person name="Antonio M."/>
            <person name="Oren A."/>
            <person name="Chaudhuri R.R."/>
            <person name="La Ragione R."/>
            <person name="Hildebrand F."/>
            <person name="Pallen M.J."/>
        </authorList>
    </citation>
    <scope>NUCLEOTIDE SEQUENCE</scope>
    <source>
        <strain evidence="1">CHK196-7946</strain>
    </source>
</reference>
<comment type="caution">
    <text evidence="1">The sequence shown here is derived from an EMBL/GenBank/DDBJ whole genome shotgun (WGS) entry which is preliminary data.</text>
</comment>
<evidence type="ECO:0000313" key="1">
    <source>
        <dbReference type="EMBL" id="HJC74779.1"/>
    </source>
</evidence>
<reference evidence="1" key="2">
    <citation type="submission" date="2021-04" db="EMBL/GenBank/DDBJ databases">
        <authorList>
            <person name="Gilroy R."/>
        </authorList>
    </citation>
    <scope>NUCLEOTIDE SEQUENCE</scope>
    <source>
        <strain evidence="1">CHK196-7946</strain>
    </source>
</reference>
<evidence type="ECO:0000313" key="2">
    <source>
        <dbReference type="Proteomes" id="UP000823902"/>
    </source>
</evidence>
<dbReference type="EMBL" id="DWVY01000039">
    <property type="protein sequence ID" value="HJC74779.1"/>
    <property type="molecule type" value="Genomic_DNA"/>
</dbReference>
<accession>A0A9D2QAG6</accession>
<proteinExistence type="predicted"/>
<sequence>MEKYKDVKISTMVRKLNSYLNEKEITDIAEREYPEVVEYEINQFLSQDGYPFQCECEDCGYALYVIPEHIVAIDLKERHTTSKGPVGKRKRSFRRIIKTGPGFRFKVSEMVERRRRGIYSYVDDTMYEIKNLGYKDPDEMLEAYEEAKKVVASTSRARYLYDVLNEAEKDLVRKELENSN</sequence>
<gene>
    <name evidence="1" type="ORF">H9697_07520</name>
</gene>
<dbReference type="Proteomes" id="UP000823902">
    <property type="component" value="Unassembled WGS sequence"/>
</dbReference>
<protein>
    <submittedName>
        <fullName evidence="1">Uncharacterized protein</fullName>
    </submittedName>
</protein>
<name>A0A9D2QAG6_9FIRM</name>
<dbReference type="AlphaFoldDB" id="A0A9D2QAG6"/>